<keyword evidence="8" id="KW-0812">Transmembrane</keyword>
<gene>
    <name evidence="10" type="ORF">NA56DRAFT_272186</name>
</gene>
<name>A0A2J6PU70_9HELO</name>
<dbReference type="PANTHER" id="PTHR22726">
    <property type="entry name" value="METALLOENDOPEPTIDASE OMA1"/>
    <property type="match status" value="1"/>
</dbReference>
<comment type="similarity">
    <text evidence="6">Belongs to the peptidase M48 family.</text>
</comment>
<dbReference type="EMBL" id="KZ613499">
    <property type="protein sequence ID" value="PMD17562.1"/>
    <property type="molecule type" value="Genomic_DNA"/>
</dbReference>
<dbReference type="PANTHER" id="PTHR22726:SF1">
    <property type="entry name" value="METALLOENDOPEPTIDASE OMA1, MITOCHONDRIAL"/>
    <property type="match status" value="1"/>
</dbReference>
<dbReference type="GO" id="GO:0016020">
    <property type="term" value="C:membrane"/>
    <property type="evidence" value="ECO:0007669"/>
    <property type="project" value="TreeGrafter"/>
</dbReference>
<keyword evidence="5 6" id="KW-0482">Metalloprotease</keyword>
<proteinExistence type="inferred from homology"/>
<evidence type="ECO:0000256" key="5">
    <source>
        <dbReference type="ARBA" id="ARBA00023049"/>
    </source>
</evidence>
<dbReference type="STRING" id="1745343.A0A2J6PU70"/>
<keyword evidence="3 6" id="KW-0378">Hydrolase</keyword>
<dbReference type="InterPro" id="IPR001915">
    <property type="entry name" value="Peptidase_M48"/>
</dbReference>
<keyword evidence="4 6" id="KW-0862">Zinc</keyword>
<dbReference type="Gene3D" id="3.30.2010.10">
    <property type="entry name" value="Metalloproteases ('zincins'), catalytic domain"/>
    <property type="match status" value="1"/>
</dbReference>
<feature type="domain" description="Peptidase M48" evidence="9">
    <location>
        <begin position="179"/>
        <end position="321"/>
    </location>
</feature>
<organism evidence="10 11">
    <name type="scientific">Hyaloscypha hepaticicola</name>
    <dbReference type="NCBI Taxonomy" id="2082293"/>
    <lineage>
        <taxon>Eukaryota</taxon>
        <taxon>Fungi</taxon>
        <taxon>Dikarya</taxon>
        <taxon>Ascomycota</taxon>
        <taxon>Pezizomycotina</taxon>
        <taxon>Leotiomycetes</taxon>
        <taxon>Helotiales</taxon>
        <taxon>Hyaloscyphaceae</taxon>
        <taxon>Hyaloscypha</taxon>
    </lineage>
</organism>
<keyword evidence="8" id="KW-0472">Membrane</keyword>
<dbReference type="Proteomes" id="UP000235672">
    <property type="component" value="Unassembled WGS sequence"/>
</dbReference>
<evidence type="ECO:0000256" key="3">
    <source>
        <dbReference type="ARBA" id="ARBA00022801"/>
    </source>
</evidence>
<dbReference type="Pfam" id="PF01435">
    <property type="entry name" value="Peptidase_M48"/>
    <property type="match status" value="1"/>
</dbReference>
<keyword evidence="1 6" id="KW-0645">Protease</keyword>
<dbReference type="AlphaFoldDB" id="A0A2J6PU70"/>
<protein>
    <recommendedName>
        <fullName evidence="9">Peptidase M48 domain-containing protein</fullName>
    </recommendedName>
</protein>
<dbReference type="InterPro" id="IPR051156">
    <property type="entry name" value="Mito/Outer_Membr_Metalloprot"/>
</dbReference>
<evidence type="ECO:0000313" key="10">
    <source>
        <dbReference type="EMBL" id="PMD17562.1"/>
    </source>
</evidence>
<evidence type="ECO:0000256" key="7">
    <source>
        <dbReference type="SAM" id="MobiDB-lite"/>
    </source>
</evidence>
<keyword evidence="2" id="KW-0479">Metal-binding</keyword>
<accession>A0A2J6PU70</accession>
<keyword evidence="8" id="KW-1133">Transmembrane helix</keyword>
<dbReference type="GO" id="GO:0051603">
    <property type="term" value="P:proteolysis involved in protein catabolic process"/>
    <property type="evidence" value="ECO:0007669"/>
    <property type="project" value="TreeGrafter"/>
</dbReference>
<evidence type="ECO:0000256" key="1">
    <source>
        <dbReference type="ARBA" id="ARBA00022670"/>
    </source>
</evidence>
<sequence>MPPLSIQNLLRRAIASQAPRWTSFTSHPRIPARSLPKFNYQAPARRLSFKPTPQRFSQLQQPSLQVKPVQSNSLGPKIPLRTRFSSFASGAVLTVVFISGSLYFYYRSFFTKVPITNRERMLWFDRNQEEEMGWAAEHWILVQQNARPRLEEDSAVVKLTRDILGKLMETDLVKGLELKLYVVDDYFEPYACSVPAREGGRIFINTGELYTCESVDEIAGVFAHEIAHILARHIPERRASEAFARSIAQVFGWNAALGSDLISWRTQEREADHIGLMLMAQAGFEPNARVEYFEKLHSKEREMLNGRDPMPETMSTHPSRPKQS</sequence>
<dbReference type="GO" id="GO:0004222">
    <property type="term" value="F:metalloendopeptidase activity"/>
    <property type="evidence" value="ECO:0007669"/>
    <property type="project" value="InterPro"/>
</dbReference>
<reference evidence="10 11" key="1">
    <citation type="submission" date="2016-05" db="EMBL/GenBank/DDBJ databases">
        <title>A degradative enzymes factory behind the ericoid mycorrhizal symbiosis.</title>
        <authorList>
            <consortium name="DOE Joint Genome Institute"/>
            <person name="Martino E."/>
            <person name="Morin E."/>
            <person name="Grelet G."/>
            <person name="Kuo A."/>
            <person name="Kohler A."/>
            <person name="Daghino S."/>
            <person name="Barry K."/>
            <person name="Choi C."/>
            <person name="Cichocki N."/>
            <person name="Clum A."/>
            <person name="Copeland A."/>
            <person name="Hainaut M."/>
            <person name="Haridas S."/>
            <person name="Labutti K."/>
            <person name="Lindquist E."/>
            <person name="Lipzen A."/>
            <person name="Khouja H.-R."/>
            <person name="Murat C."/>
            <person name="Ohm R."/>
            <person name="Olson A."/>
            <person name="Spatafora J."/>
            <person name="Veneault-Fourrey C."/>
            <person name="Henrissat B."/>
            <person name="Grigoriev I."/>
            <person name="Martin F."/>
            <person name="Perotto S."/>
        </authorList>
    </citation>
    <scope>NUCLEOTIDE SEQUENCE [LARGE SCALE GENOMIC DNA]</scope>
    <source>
        <strain evidence="10 11">UAMH 7357</strain>
    </source>
</reference>
<keyword evidence="11" id="KW-1185">Reference proteome</keyword>
<dbReference type="OrthoDB" id="3564152at2759"/>
<feature type="transmembrane region" description="Helical" evidence="8">
    <location>
        <begin position="87"/>
        <end position="106"/>
    </location>
</feature>
<dbReference type="GO" id="GO:0046872">
    <property type="term" value="F:metal ion binding"/>
    <property type="evidence" value="ECO:0007669"/>
    <property type="project" value="UniProtKB-KW"/>
</dbReference>
<evidence type="ECO:0000313" key="11">
    <source>
        <dbReference type="Proteomes" id="UP000235672"/>
    </source>
</evidence>
<evidence type="ECO:0000256" key="6">
    <source>
        <dbReference type="RuleBase" id="RU003983"/>
    </source>
</evidence>
<feature type="region of interest" description="Disordered" evidence="7">
    <location>
        <begin position="303"/>
        <end position="324"/>
    </location>
</feature>
<evidence type="ECO:0000256" key="2">
    <source>
        <dbReference type="ARBA" id="ARBA00022723"/>
    </source>
</evidence>
<evidence type="ECO:0000256" key="4">
    <source>
        <dbReference type="ARBA" id="ARBA00022833"/>
    </source>
</evidence>
<evidence type="ECO:0000259" key="9">
    <source>
        <dbReference type="Pfam" id="PF01435"/>
    </source>
</evidence>
<comment type="cofactor">
    <cofactor evidence="6">
        <name>Zn(2+)</name>
        <dbReference type="ChEBI" id="CHEBI:29105"/>
    </cofactor>
    <text evidence="6">Binds 1 zinc ion per subunit.</text>
</comment>
<evidence type="ECO:0000256" key="8">
    <source>
        <dbReference type="SAM" id="Phobius"/>
    </source>
</evidence>